<dbReference type="InterPro" id="IPR036906">
    <property type="entry name" value="ATPase_V1_fsu_sf"/>
</dbReference>
<evidence type="ECO:0000256" key="2">
    <source>
        <dbReference type="ARBA" id="ARBA00022448"/>
    </source>
</evidence>
<evidence type="ECO:0000256" key="1">
    <source>
        <dbReference type="ARBA" id="ARBA00010148"/>
    </source>
</evidence>
<keyword evidence="2" id="KW-0813">Transport</keyword>
<dbReference type="SUPFAM" id="SSF159468">
    <property type="entry name" value="AtpF-like"/>
    <property type="match status" value="1"/>
</dbReference>
<evidence type="ECO:0000313" key="5">
    <source>
        <dbReference type="Proteomes" id="UP000006100"/>
    </source>
</evidence>
<dbReference type="GO" id="GO:0046961">
    <property type="term" value="F:proton-transporting ATPase activity, rotational mechanism"/>
    <property type="evidence" value="ECO:0007669"/>
    <property type="project" value="InterPro"/>
</dbReference>
<reference evidence="4 5" key="1">
    <citation type="journal article" date="2012" name="J. Bacteriol.">
        <title>Draft Genome Sequence of an Ammonia-Oxidizing Archaeon, "Candidatus Nitrosopumilus sediminis" AR2, from Svalbard in the Arctic Circle.</title>
        <authorList>
            <person name="Park S.J."/>
            <person name="Kim J.G."/>
            <person name="Jung M.Y."/>
            <person name="Kim S.J."/>
            <person name="Cha I.T."/>
            <person name="Ghai R."/>
            <person name="Martin-Cuadrado A.B."/>
            <person name="Rodriguez-Valera F."/>
            <person name="Rhee S.K."/>
        </authorList>
    </citation>
    <scope>NUCLEOTIDE SEQUENCE [LARGE SCALE GENOMIC DNA]</scope>
    <source>
        <strain evidence="4 5">AR2</strain>
    </source>
</reference>
<dbReference type="KEGG" id="nir:NSED_06290"/>
<comment type="similarity">
    <text evidence="1">Belongs to the V-ATPase F subunit family.</text>
</comment>
<organism evidence="4 5">
    <name type="scientific">Candidatus Nitrosopumilus sediminis</name>
    <dbReference type="NCBI Taxonomy" id="1229909"/>
    <lineage>
        <taxon>Archaea</taxon>
        <taxon>Nitrososphaerota</taxon>
        <taxon>Nitrososphaeria</taxon>
        <taxon>Nitrosopumilales</taxon>
        <taxon>Nitrosopumilaceae</taxon>
        <taxon>Nitrosopumilus</taxon>
    </lineage>
</organism>
<evidence type="ECO:0000256" key="3">
    <source>
        <dbReference type="ARBA" id="ARBA00023065"/>
    </source>
</evidence>
<dbReference type="PATRIC" id="fig|1229909.8.peg.1385"/>
<dbReference type="STRING" id="1229909.NSED_06290"/>
<dbReference type="EMBL" id="CP003843">
    <property type="protein sequence ID" value="AFS83060.1"/>
    <property type="molecule type" value="Genomic_DNA"/>
</dbReference>
<dbReference type="Gene3D" id="3.40.50.10580">
    <property type="entry name" value="ATPase, V1 complex, subunit F"/>
    <property type="match status" value="1"/>
</dbReference>
<dbReference type="Proteomes" id="UP000006100">
    <property type="component" value="Chromosome"/>
</dbReference>
<sequence length="132" mass="14426">MSISAINSLVFQTKSTFPDLLSPKRVKLERTKFSTVKIFTVGSKSFVTSFQLAGIPGKISENPQKALEEIKTLTDDSDVGLVLVSDDITESINDELTALRAEKSTLVFALPATGSEKTEVDYRVMLKKILGV</sequence>
<proteinExistence type="inferred from homology"/>
<dbReference type="Pfam" id="PF01990">
    <property type="entry name" value="ATP-synt_F"/>
    <property type="match status" value="1"/>
</dbReference>
<dbReference type="HOGENOM" id="CLU_135754_3_0_2"/>
<keyword evidence="5" id="KW-1185">Reference proteome</keyword>
<accession>K0BDE0</accession>
<name>K0BDE0_9ARCH</name>
<keyword evidence="3" id="KW-0406">Ion transport</keyword>
<gene>
    <name evidence="4" type="ORF">NSED_06290</name>
</gene>
<protein>
    <submittedName>
        <fullName evidence="4">Vacuolar H+transporting two-sector ATPase F subunit</fullName>
    </submittedName>
</protein>
<dbReference type="InterPro" id="IPR008218">
    <property type="entry name" value="ATPase_V1-cplx_f_g_su"/>
</dbReference>
<dbReference type="AlphaFoldDB" id="K0BDE0"/>
<evidence type="ECO:0000313" key="4">
    <source>
        <dbReference type="EMBL" id="AFS83060.1"/>
    </source>
</evidence>
<dbReference type="eggNOG" id="arCOG04102">
    <property type="taxonomic scope" value="Archaea"/>
</dbReference>